<dbReference type="Pfam" id="PF11102">
    <property type="entry name" value="YjbF"/>
    <property type="match status" value="1"/>
</dbReference>
<keyword evidence="1" id="KW-0449">Lipoprotein</keyword>
<comment type="caution">
    <text evidence="1">The sequence shown here is derived from an EMBL/GenBank/DDBJ whole genome shotgun (WGS) entry which is preliminary data.</text>
</comment>
<accession>A0A366X4K1</accession>
<gene>
    <name evidence="1" type="ORF">DS909_08485</name>
</gene>
<organism evidence="1 2">
    <name type="scientific">Phaeobacter gallaeciensis</name>
    <dbReference type="NCBI Taxonomy" id="60890"/>
    <lineage>
        <taxon>Bacteria</taxon>
        <taxon>Pseudomonadati</taxon>
        <taxon>Pseudomonadota</taxon>
        <taxon>Alphaproteobacteria</taxon>
        <taxon>Rhodobacterales</taxon>
        <taxon>Roseobacteraceae</taxon>
        <taxon>Phaeobacter</taxon>
    </lineage>
</organism>
<dbReference type="AlphaFoldDB" id="A0A366X4K1"/>
<evidence type="ECO:0000313" key="1">
    <source>
        <dbReference type="EMBL" id="RBW57030.1"/>
    </source>
</evidence>
<dbReference type="InterPro" id="IPR023373">
    <property type="entry name" value="YmcC_sf"/>
</dbReference>
<dbReference type="OrthoDB" id="6237231at2"/>
<reference evidence="1 2" key="1">
    <citation type="submission" date="2018-07" db="EMBL/GenBank/DDBJ databases">
        <title>Modular assembly of carbohydrate-degrading microbial communities in the ocean.</title>
        <authorList>
            <person name="Enke T.N."/>
            <person name="Datta M.S."/>
            <person name="Schwartzman J.A."/>
            <person name="Cermak N."/>
            <person name="Schmitz D.A."/>
            <person name="Barrere J."/>
            <person name="Cordero O.X."/>
        </authorList>
    </citation>
    <scope>NUCLEOTIDE SEQUENCE [LARGE SCALE GENOMIC DNA]</scope>
    <source>
        <strain evidence="1 2">C3M10</strain>
    </source>
</reference>
<protein>
    <submittedName>
        <fullName evidence="1">YjbF family lipoprotein</fullName>
    </submittedName>
</protein>
<sequence length="232" mass="25905">MDEVLGMRRQMWKWALVPVLMLMGCAGGNEVAPLQVEIFRAGQETIAAKRAGKAAKPKPLSRSQIEALDLTIMEVTIENRDVVGYVTLNTEVDDTLPGRVQVWRTTDNISLAMRNGVLIFTRGFGGDLQSSKVEVANARLGPSQGAMVHMIRASDDREVPFSLECDVVDLGVETIEVLEYKYSTRHVQQQCAASSGQVINDYWIDVNGGMIWQSRQWAGPFIGYLRFRRLTK</sequence>
<proteinExistence type="predicted"/>
<dbReference type="Proteomes" id="UP000252706">
    <property type="component" value="Unassembled WGS sequence"/>
</dbReference>
<dbReference type="Gene3D" id="2.40.360.10">
    <property type="entry name" value="YmcC-like"/>
    <property type="match status" value="1"/>
</dbReference>
<dbReference type="EMBL" id="QOCE01000022">
    <property type="protein sequence ID" value="RBW57030.1"/>
    <property type="molecule type" value="Genomic_DNA"/>
</dbReference>
<evidence type="ECO:0000313" key="2">
    <source>
        <dbReference type="Proteomes" id="UP000252706"/>
    </source>
</evidence>
<name>A0A366X4K1_9RHOB</name>
<dbReference type="SUPFAM" id="SSF159270">
    <property type="entry name" value="YmcC-like"/>
    <property type="match status" value="1"/>
</dbReference>
<dbReference type="InterPro" id="IPR021308">
    <property type="entry name" value="GfcB"/>
</dbReference>